<comment type="caution">
    <text evidence="2">The sequence shown here is derived from an EMBL/GenBank/DDBJ whole genome shotgun (WGS) entry which is preliminary data.</text>
</comment>
<sequence>WSGGRLKLKVEKIDNVVQDFDMDSIAEGSFSYSYISKDDAWNKVKVQYIDPDQNYLKIFTIAEDKALQDKREEVEGCEGVVEKEVSLYGITRFSQASRIANMVLRSINAAPIGCAFRAGIRGIHCEPGDVVEVSHDVPNWTRKPFRVEFHTGM</sequence>
<dbReference type="InterPro" id="IPR032876">
    <property type="entry name" value="J_dom"/>
</dbReference>
<dbReference type="EMBL" id="BART01036842">
    <property type="protein sequence ID" value="GAH15047.1"/>
    <property type="molecule type" value="Genomic_DNA"/>
</dbReference>
<proteinExistence type="predicted"/>
<accession>X1D4C4</accession>
<name>X1D4C4_9ZZZZ</name>
<reference evidence="2" key="1">
    <citation type="journal article" date="2014" name="Front. Microbiol.">
        <title>High frequency of phylogenetically diverse reductive dehalogenase-homologous genes in deep subseafloor sedimentary metagenomes.</title>
        <authorList>
            <person name="Kawai M."/>
            <person name="Futagami T."/>
            <person name="Toyoda A."/>
            <person name="Takaki Y."/>
            <person name="Nishi S."/>
            <person name="Hori S."/>
            <person name="Arai W."/>
            <person name="Tsubouchi T."/>
            <person name="Morono Y."/>
            <person name="Uchiyama I."/>
            <person name="Ito T."/>
            <person name="Fujiyama A."/>
            <person name="Inagaki F."/>
            <person name="Takami H."/>
        </authorList>
    </citation>
    <scope>NUCLEOTIDE SEQUENCE</scope>
    <source>
        <strain evidence="2">Expedition CK06-06</strain>
    </source>
</reference>
<feature type="non-terminal residue" evidence="2">
    <location>
        <position position="1"/>
    </location>
</feature>
<feature type="domain" description="Tip attachment protein J" evidence="1">
    <location>
        <begin position="1"/>
        <end position="140"/>
    </location>
</feature>
<dbReference type="AlphaFoldDB" id="X1D4C4"/>
<evidence type="ECO:0000259" key="1">
    <source>
        <dbReference type="Pfam" id="PF13550"/>
    </source>
</evidence>
<gene>
    <name evidence="2" type="ORF">S01H4_61944</name>
</gene>
<organism evidence="2">
    <name type="scientific">marine sediment metagenome</name>
    <dbReference type="NCBI Taxonomy" id="412755"/>
    <lineage>
        <taxon>unclassified sequences</taxon>
        <taxon>metagenomes</taxon>
        <taxon>ecological metagenomes</taxon>
    </lineage>
</organism>
<evidence type="ECO:0000313" key="2">
    <source>
        <dbReference type="EMBL" id="GAH15047.1"/>
    </source>
</evidence>
<protein>
    <recommendedName>
        <fullName evidence="1">Tip attachment protein J domain-containing protein</fullName>
    </recommendedName>
</protein>
<dbReference type="Pfam" id="PF13550">
    <property type="entry name" value="Phage-tail_3"/>
    <property type="match status" value="1"/>
</dbReference>